<dbReference type="GO" id="GO:0006935">
    <property type="term" value="P:chemotaxis"/>
    <property type="evidence" value="ECO:0007669"/>
    <property type="project" value="UniProtKB-UniRule"/>
</dbReference>
<evidence type="ECO:0000256" key="2">
    <source>
        <dbReference type="ARBA" id="ARBA00022500"/>
    </source>
</evidence>
<dbReference type="EMBL" id="JARXYA010000007">
    <property type="protein sequence ID" value="MDH6504304.1"/>
    <property type="molecule type" value="Genomic_DNA"/>
</dbReference>
<protein>
    <recommendedName>
        <fullName evidence="5">protein-glutamate methylesterase</fullName>
        <ecNumber evidence="5">3.1.1.61</ecNumber>
    </recommendedName>
</protein>
<evidence type="ECO:0000313" key="11">
    <source>
        <dbReference type="EMBL" id="MDH6504304.1"/>
    </source>
</evidence>
<accession>A0AA43MAH2</accession>
<dbReference type="GO" id="GO:0005737">
    <property type="term" value="C:cytoplasm"/>
    <property type="evidence" value="ECO:0007669"/>
    <property type="project" value="InterPro"/>
</dbReference>
<dbReference type="PIRSF" id="PIRSF000876">
    <property type="entry name" value="RR_chemtxs_CheB"/>
    <property type="match status" value="1"/>
</dbReference>
<evidence type="ECO:0000259" key="9">
    <source>
        <dbReference type="PROSITE" id="PS50110"/>
    </source>
</evidence>
<evidence type="ECO:0000256" key="3">
    <source>
        <dbReference type="ARBA" id="ARBA00022553"/>
    </source>
</evidence>
<dbReference type="InterPro" id="IPR035909">
    <property type="entry name" value="CheB_C"/>
</dbReference>
<evidence type="ECO:0000313" key="12">
    <source>
        <dbReference type="Proteomes" id="UP001161160"/>
    </source>
</evidence>
<dbReference type="Gene3D" id="3.40.50.180">
    <property type="entry name" value="Methylesterase CheB, C-terminal domain"/>
    <property type="match status" value="1"/>
</dbReference>
<dbReference type="Pfam" id="PF00072">
    <property type="entry name" value="Response_reg"/>
    <property type="match status" value="1"/>
</dbReference>
<dbReference type="InterPro" id="IPR001789">
    <property type="entry name" value="Sig_transdc_resp-reg_receiver"/>
</dbReference>
<feature type="modified residue" description="4-aspartylphosphate" evidence="8">
    <location>
        <position position="62"/>
    </location>
</feature>
<reference evidence="11" key="1">
    <citation type="submission" date="2023-04" db="EMBL/GenBank/DDBJ databases">
        <title>Genome Encyclopedia of Bacteria and Archaea VI: Functional Genomics of Type Strains.</title>
        <authorList>
            <person name="Whitman W."/>
        </authorList>
    </citation>
    <scope>NUCLEOTIDE SEQUENCE</scope>
    <source>
        <strain evidence="11">Enz.4-51</strain>
    </source>
</reference>
<evidence type="ECO:0000256" key="7">
    <source>
        <dbReference type="PROSITE-ProRule" id="PRU00050"/>
    </source>
</evidence>
<dbReference type="GO" id="GO:0008984">
    <property type="term" value="F:protein-glutamate methylesterase activity"/>
    <property type="evidence" value="ECO:0007669"/>
    <property type="project" value="UniProtKB-EC"/>
</dbReference>
<dbReference type="Proteomes" id="UP001161160">
    <property type="component" value="Unassembled WGS sequence"/>
</dbReference>
<sequence length="364" mass="39034">MSNHIEASPIRVLLVEDSLLQLHVIKTILDSEPGIHVVGTAVNGAEALKLLPDLHPDVICTDYHMPVMDGLEFIEHAVKIYPCPILVLSISVQANQTENIFKMLSAGAIDIMPKPKATGGLIGKEEGARLAEKIRILNGVKFIKKNGIRLPNPKPLQCELSRLVIPRIIVIGASTGGPQALEALFLNLNADFSIPIICVQHISNGFLVRMLDWLQSMTNLKVEIAQEKGVPMAGHLYFPPEGKHLEIGVDGGFRISSPSPGEIYCPSIDKLFASVAESCPSSSVGVILSGMGRDGAIGLKKIFDSGGDTIAQDETSSIIFGMPAAAIELGGVCHVMSVVQIAGYLNGLQPYSQAKYNTNSLQPY</sequence>
<evidence type="ECO:0000256" key="8">
    <source>
        <dbReference type="PROSITE-ProRule" id="PRU00169"/>
    </source>
</evidence>
<feature type="active site" evidence="7">
    <location>
        <position position="174"/>
    </location>
</feature>
<dbReference type="InterPro" id="IPR000673">
    <property type="entry name" value="Sig_transdc_resp-reg_Me-estase"/>
</dbReference>
<evidence type="ECO:0000256" key="4">
    <source>
        <dbReference type="ARBA" id="ARBA00022801"/>
    </source>
</evidence>
<keyword evidence="12" id="KW-1185">Reference proteome</keyword>
<proteinExistence type="predicted"/>
<feature type="active site" evidence="7">
    <location>
        <position position="294"/>
    </location>
</feature>
<keyword evidence="3 8" id="KW-0597">Phosphoprotein</keyword>
<evidence type="ECO:0000256" key="1">
    <source>
        <dbReference type="ARBA" id="ARBA00022490"/>
    </source>
</evidence>
<dbReference type="PANTHER" id="PTHR42872">
    <property type="entry name" value="PROTEIN-GLUTAMATE METHYLESTERASE/PROTEIN-GLUTAMINE GLUTAMINASE"/>
    <property type="match status" value="1"/>
</dbReference>
<feature type="active site" evidence="7">
    <location>
        <position position="201"/>
    </location>
</feature>
<feature type="domain" description="Response regulatory" evidence="9">
    <location>
        <begin position="11"/>
        <end position="129"/>
    </location>
</feature>
<gene>
    <name evidence="11" type="ORF">M2127_001620</name>
</gene>
<dbReference type="Pfam" id="PF01339">
    <property type="entry name" value="CheB_methylest"/>
    <property type="match status" value="1"/>
</dbReference>
<dbReference type="PROSITE" id="PS50110">
    <property type="entry name" value="RESPONSE_REGULATORY"/>
    <property type="match status" value="1"/>
</dbReference>
<feature type="domain" description="CheB-type methylesterase" evidence="10">
    <location>
        <begin position="162"/>
        <end position="345"/>
    </location>
</feature>
<dbReference type="PANTHER" id="PTHR42872:SF6">
    <property type="entry name" value="PROTEIN-GLUTAMATE METHYLESTERASE_PROTEIN-GLUTAMINE GLUTAMINASE"/>
    <property type="match status" value="1"/>
</dbReference>
<keyword evidence="4 7" id="KW-0378">Hydrolase</keyword>
<dbReference type="AlphaFoldDB" id="A0AA43MAH2"/>
<dbReference type="SUPFAM" id="SSF52738">
    <property type="entry name" value="Methylesterase CheB, C-terminal domain"/>
    <property type="match status" value="1"/>
</dbReference>
<comment type="caution">
    <text evidence="11">The sequence shown here is derived from an EMBL/GenBank/DDBJ whole genome shotgun (WGS) entry which is preliminary data.</text>
</comment>
<dbReference type="GO" id="GO:0000156">
    <property type="term" value="F:phosphorelay response regulator activity"/>
    <property type="evidence" value="ECO:0007669"/>
    <property type="project" value="InterPro"/>
</dbReference>
<keyword evidence="1" id="KW-0963">Cytoplasm</keyword>
<dbReference type="PROSITE" id="PS50122">
    <property type="entry name" value="CHEB"/>
    <property type="match status" value="1"/>
</dbReference>
<dbReference type="InterPro" id="IPR011006">
    <property type="entry name" value="CheY-like_superfamily"/>
</dbReference>
<keyword evidence="2 7" id="KW-0145">Chemotaxis</keyword>
<dbReference type="CDD" id="cd17541">
    <property type="entry name" value="REC_CheB-like"/>
    <property type="match status" value="1"/>
</dbReference>
<dbReference type="InterPro" id="IPR008248">
    <property type="entry name" value="CheB-like"/>
</dbReference>
<dbReference type="SMART" id="SM00448">
    <property type="entry name" value="REC"/>
    <property type="match status" value="1"/>
</dbReference>
<dbReference type="Gene3D" id="3.40.50.2300">
    <property type="match status" value="1"/>
</dbReference>
<comment type="catalytic activity">
    <reaction evidence="6">
        <text>[protein]-L-glutamate 5-O-methyl ester + H2O = L-glutamyl-[protein] + methanol + H(+)</text>
        <dbReference type="Rhea" id="RHEA:23236"/>
        <dbReference type="Rhea" id="RHEA-COMP:10208"/>
        <dbReference type="Rhea" id="RHEA-COMP:10311"/>
        <dbReference type="ChEBI" id="CHEBI:15377"/>
        <dbReference type="ChEBI" id="CHEBI:15378"/>
        <dbReference type="ChEBI" id="CHEBI:17790"/>
        <dbReference type="ChEBI" id="CHEBI:29973"/>
        <dbReference type="ChEBI" id="CHEBI:82795"/>
        <dbReference type="EC" id="3.1.1.61"/>
    </reaction>
</comment>
<organism evidence="11 12">
    <name type="scientific">Polynucleobacter sphagniphilus</name>
    <dbReference type="NCBI Taxonomy" id="1743169"/>
    <lineage>
        <taxon>Bacteria</taxon>
        <taxon>Pseudomonadati</taxon>
        <taxon>Pseudomonadota</taxon>
        <taxon>Betaproteobacteria</taxon>
        <taxon>Burkholderiales</taxon>
        <taxon>Burkholderiaceae</taxon>
        <taxon>Polynucleobacter</taxon>
    </lineage>
</organism>
<evidence type="ECO:0000259" key="10">
    <source>
        <dbReference type="PROSITE" id="PS50122"/>
    </source>
</evidence>
<dbReference type="EC" id="3.1.1.61" evidence="5"/>
<name>A0AA43MAH2_9BURK</name>
<dbReference type="RefSeq" id="WP_280756842.1">
    <property type="nucleotide sequence ID" value="NZ_JARXXW010000003.1"/>
</dbReference>
<evidence type="ECO:0000256" key="6">
    <source>
        <dbReference type="ARBA" id="ARBA00048267"/>
    </source>
</evidence>
<dbReference type="SUPFAM" id="SSF52172">
    <property type="entry name" value="CheY-like"/>
    <property type="match status" value="1"/>
</dbReference>
<evidence type="ECO:0000256" key="5">
    <source>
        <dbReference type="ARBA" id="ARBA00039140"/>
    </source>
</evidence>
<dbReference type="CDD" id="cd16432">
    <property type="entry name" value="CheB_Rec"/>
    <property type="match status" value="1"/>
</dbReference>